<dbReference type="InterPro" id="IPR043504">
    <property type="entry name" value="Peptidase_S1_PA_chymotrypsin"/>
</dbReference>
<dbReference type="Proteomes" id="UP000694523">
    <property type="component" value="Unplaced"/>
</dbReference>
<dbReference type="AlphaFoldDB" id="A0A8C6UAL9"/>
<dbReference type="InterPro" id="IPR009003">
    <property type="entry name" value="Peptidase_S1_PA"/>
</dbReference>
<reference evidence="1" key="2">
    <citation type="submission" date="2025-09" db="UniProtKB">
        <authorList>
            <consortium name="Ensembl"/>
        </authorList>
    </citation>
    <scope>IDENTIFICATION</scope>
</reference>
<dbReference type="Gene3D" id="2.40.10.10">
    <property type="entry name" value="Trypsin-like serine proteases"/>
    <property type="match status" value="2"/>
</dbReference>
<dbReference type="GO" id="GO:0005634">
    <property type="term" value="C:nucleus"/>
    <property type="evidence" value="ECO:0007669"/>
    <property type="project" value="TreeGrafter"/>
</dbReference>
<name>A0A8C6UAL9_9GOBI</name>
<evidence type="ECO:0000313" key="2">
    <source>
        <dbReference type="Proteomes" id="UP000694523"/>
    </source>
</evidence>
<evidence type="ECO:0000313" key="1">
    <source>
        <dbReference type="Ensembl" id="ENSNMLP00000033495.1"/>
    </source>
</evidence>
<dbReference type="GO" id="GO:0006260">
    <property type="term" value="P:DNA replication"/>
    <property type="evidence" value="ECO:0007669"/>
    <property type="project" value="TreeGrafter"/>
</dbReference>
<dbReference type="PANTHER" id="PTHR14389">
    <property type="entry name" value="SI:CH1073-475A24.1"/>
    <property type="match status" value="1"/>
</dbReference>
<sequence length="538" mass="61661">MFVLQVHSHKFILKFKNSEDRYTIQCDYPQTVLQAITSKREIQKKIKREEDKIIVQKGEARLGTAIATHFPCTRLKDGELVTLEMKNETVEVRDKERNYTGDANERYYVVNIQTKGGINTRSKTLLRSSLMAKFSLLCVYGTEDMTLKEAIKQDGRFVELGDFKLEYLTKGKMYVLSEDKIKQHDEKAGETVDPSEAGPSTAWAKATLNDMPPLRWVPVSEVLKKETTKHALSVNKEILELLRSQFPELKRQLESRYQDTLKKVNFGKAQQAFSDVFRLEKLLDLGKSVCKITISNTCEGTGFVLFQRYVLTNAHLFDAVIYNNSVQPDLHTTAKFNYKEPHQQNTLDFKVNNTFIDYDRELDYAVLELVVSDEDEGPVPPGLMKHCCPMPESGEACIIGHPNGGIQKFDPTCIIEKERRQEEVDKHLQQFSNDISVFSSVRDYIQKQGIERILCPPEPLFHKAASYHTFMFHGSSGSPVFDSHCRVFGLHTGGYTYDLPTKGSVIEFGRPGRTELSAPVYFIWCRTLYYSLFSPYHY</sequence>
<accession>A0A8C6UAL9</accession>
<dbReference type="GO" id="GO:0000785">
    <property type="term" value="C:chromatin"/>
    <property type="evidence" value="ECO:0007669"/>
    <property type="project" value="TreeGrafter"/>
</dbReference>
<reference evidence="1" key="1">
    <citation type="submission" date="2025-08" db="UniProtKB">
        <authorList>
            <consortium name="Ensembl"/>
        </authorList>
    </citation>
    <scope>IDENTIFICATION</scope>
</reference>
<dbReference type="SUPFAM" id="SSF50494">
    <property type="entry name" value="Trypsin-like serine proteases"/>
    <property type="match status" value="1"/>
</dbReference>
<dbReference type="PANTHER" id="PTHR14389:SF3">
    <property type="entry name" value="PROTEIN FAM111A-LIKE"/>
    <property type="match status" value="1"/>
</dbReference>
<keyword evidence="2" id="KW-1185">Reference proteome</keyword>
<organism evidence="1 2">
    <name type="scientific">Neogobius melanostomus</name>
    <name type="common">round goby</name>
    <dbReference type="NCBI Taxonomy" id="47308"/>
    <lineage>
        <taxon>Eukaryota</taxon>
        <taxon>Metazoa</taxon>
        <taxon>Chordata</taxon>
        <taxon>Craniata</taxon>
        <taxon>Vertebrata</taxon>
        <taxon>Euteleostomi</taxon>
        <taxon>Actinopterygii</taxon>
        <taxon>Neopterygii</taxon>
        <taxon>Teleostei</taxon>
        <taxon>Neoteleostei</taxon>
        <taxon>Acanthomorphata</taxon>
        <taxon>Gobiaria</taxon>
        <taxon>Gobiiformes</taxon>
        <taxon>Gobioidei</taxon>
        <taxon>Gobiidae</taxon>
        <taxon>Benthophilinae</taxon>
        <taxon>Neogobiini</taxon>
        <taxon>Neogobius</taxon>
    </lineage>
</organism>
<evidence type="ECO:0008006" key="3">
    <source>
        <dbReference type="Google" id="ProtNLM"/>
    </source>
</evidence>
<dbReference type="Ensembl" id="ENSNMLT00000037320.1">
    <property type="protein sequence ID" value="ENSNMLP00000033495.1"/>
    <property type="gene ID" value="ENSNMLG00000020930.1"/>
</dbReference>
<proteinExistence type="predicted"/>
<dbReference type="Pfam" id="PF13365">
    <property type="entry name" value="Trypsin_2"/>
    <property type="match status" value="1"/>
</dbReference>
<protein>
    <recommendedName>
        <fullName evidence="3">Serine protease</fullName>
    </recommendedName>
</protein>